<keyword evidence="6" id="KW-0862">Zinc</keyword>
<dbReference type="InterPro" id="IPR042097">
    <property type="entry name" value="Aminopeptidase_N-like_N_sf"/>
</dbReference>
<dbReference type="InterPro" id="IPR014782">
    <property type="entry name" value="Peptidase_M1_dom"/>
</dbReference>
<comment type="similarity">
    <text evidence="2">Belongs to the peptidase M1 family.</text>
</comment>
<feature type="domain" description="Peptidase M1 membrane alanine aminopeptidase" evidence="8">
    <location>
        <begin position="217"/>
        <end position="419"/>
    </location>
</feature>
<dbReference type="InterPro" id="IPR001930">
    <property type="entry name" value="Peptidase_M1"/>
</dbReference>
<evidence type="ECO:0000256" key="3">
    <source>
        <dbReference type="ARBA" id="ARBA00022670"/>
    </source>
</evidence>
<accession>A0ABR2JG27</accession>
<evidence type="ECO:0000256" key="7">
    <source>
        <dbReference type="ARBA" id="ARBA00023049"/>
    </source>
</evidence>
<sequence>MEDRLPQNYIPVHYDLYMHIVENQYPFDAIVTITFQKQQTNTKLYLNIDPSIQIKRIMQNNIDLKYKIDYPKLIIKRSKNIKMDFDSYPITIEYQVTPNQGYNQGFFICNGNYFTDFEPRGARKLLPCFDEPCIRSSFSVRLLIPSHLTAISNMSVKSIQSIENEKEVSFYQTPRMCSYLLCICIGHFSSIIGSTKSGTIVEFFASTGREKLLYKYLDIAIFTLNWLENKFGVKYELPRLQLLSTYGFPGGMENYGLITLNDFTYSQRHLFHTTLVMHEITHQWFGDLVSIKYWDSLWLNEGFAEFIQFLILNDYNKELDAFHLFAKNESVSCLQYYNEGLIVPEESKVNFVTLFHNLVYAKGAFVVKMFYDLVGEKSFYEICSNYLNEFKNRSVEVNDFISIANSTMKKDFNSFFNPWLRNVGFPVLIVNEIEENCKKVGITISQKCHNNCTFLLSVPIMYEKDEKIYKKKVEINDKCVKIELNFNWVIVNDDLSSLCFVIYSKSLLKSLQKANNENKISKLNKVLIKQSVKIDDFSHFLDDEIINMASTFKN</sequence>
<evidence type="ECO:0000256" key="2">
    <source>
        <dbReference type="ARBA" id="ARBA00010136"/>
    </source>
</evidence>
<comment type="caution">
    <text evidence="10">The sequence shown here is derived from an EMBL/GenBank/DDBJ whole genome shotgun (WGS) entry which is preliminary data.</text>
</comment>
<dbReference type="Gene3D" id="1.10.390.10">
    <property type="entry name" value="Neutral Protease Domain 2"/>
    <property type="match status" value="1"/>
</dbReference>
<evidence type="ECO:0000256" key="5">
    <source>
        <dbReference type="ARBA" id="ARBA00022801"/>
    </source>
</evidence>
<keyword evidence="11" id="KW-1185">Reference proteome</keyword>
<dbReference type="Proteomes" id="UP001470230">
    <property type="component" value="Unassembled WGS sequence"/>
</dbReference>
<evidence type="ECO:0000256" key="1">
    <source>
        <dbReference type="ARBA" id="ARBA00001947"/>
    </source>
</evidence>
<keyword evidence="7" id="KW-0482">Metalloprotease</keyword>
<reference evidence="10 11" key="1">
    <citation type="submission" date="2024-04" db="EMBL/GenBank/DDBJ databases">
        <title>Tritrichomonas musculus Genome.</title>
        <authorList>
            <person name="Alves-Ferreira E."/>
            <person name="Grigg M."/>
            <person name="Lorenzi H."/>
            <person name="Galac M."/>
        </authorList>
    </citation>
    <scope>NUCLEOTIDE SEQUENCE [LARGE SCALE GENOMIC DNA]</scope>
    <source>
        <strain evidence="10 11">EAF2021</strain>
    </source>
</reference>
<dbReference type="InterPro" id="IPR050344">
    <property type="entry name" value="Peptidase_M1_aminopeptidases"/>
</dbReference>
<dbReference type="SUPFAM" id="SSF55486">
    <property type="entry name" value="Metalloproteases ('zincins'), catalytic domain"/>
    <property type="match status" value="1"/>
</dbReference>
<dbReference type="InterPro" id="IPR027268">
    <property type="entry name" value="Peptidase_M4/M1_CTD_sf"/>
</dbReference>
<evidence type="ECO:0000313" key="11">
    <source>
        <dbReference type="Proteomes" id="UP001470230"/>
    </source>
</evidence>
<evidence type="ECO:0000313" key="10">
    <source>
        <dbReference type="EMBL" id="KAK8876602.1"/>
    </source>
</evidence>
<keyword evidence="5" id="KW-0378">Hydrolase</keyword>
<dbReference type="InterPro" id="IPR045357">
    <property type="entry name" value="Aminopeptidase_N-like_N"/>
</dbReference>
<evidence type="ECO:0000259" key="9">
    <source>
        <dbReference type="Pfam" id="PF17900"/>
    </source>
</evidence>
<feature type="domain" description="Aminopeptidase N-like N-terminal" evidence="9">
    <location>
        <begin position="11"/>
        <end position="180"/>
    </location>
</feature>
<dbReference type="SUPFAM" id="SSF63737">
    <property type="entry name" value="Leukotriene A4 hydrolase N-terminal domain"/>
    <property type="match status" value="1"/>
</dbReference>
<gene>
    <name evidence="10" type="ORF">M9Y10_006820</name>
</gene>
<dbReference type="PRINTS" id="PR00756">
    <property type="entry name" value="ALADIPTASE"/>
</dbReference>
<proteinExistence type="inferred from homology"/>
<evidence type="ECO:0000256" key="6">
    <source>
        <dbReference type="ARBA" id="ARBA00022833"/>
    </source>
</evidence>
<dbReference type="Gene3D" id="2.60.40.1730">
    <property type="entry name" value="tricorn interacting facor f3 domain"/>
    <property type="match status" value="1"/>
</dbReference>
<evidence type="ECO:0000256" key="4">
    <source>
        <dbReference type="ARBA" id="ARBA00022723"/>
    </source>
</evidence>
<organism evidence="10 11">
    <name type="scientific">Tritrichomonas musculus</name>
    <dbReference type="NCBI Taxonomy" id="1915356"/>
    <lineage>
        <taxon>Eukaryota</taxon>
        <taxon>Metamonada</taxon>
        <taxon>Parabasalia</taxon>
        <taxon>Tritrichomonadida</taxon>
        <taxon>Tritrichomonadidae</taxon>
        <taxon>Tritrichomonas</taxon>
    </lineage>
</organism>
<dbReference type="PANTHER" id="PTHR11533:SF299">
    <property type="entry name" value="AMINOPEPTIDASE"/>
    <property type="match status" value="1"/>
</dbReference>
<dbReference type="InterPro" id="IPR034016">
    <property type="entry name" value="M1_APN-typ"/>
</dbReference>
<dbReference type="PANTHER" id="PTHR11533">
    <property type="entry name" value="PROTEASE M1 ZINC METALLOPROTEASE"/>
    <property type="match status" value="1"/>
</dbReference>
<comment type="cofactor">
    <cofactor evidence="1">
        <name>Zn(2+)</name>
        <dbReference type="ChEBI" id="CHEBI:29105"/>
    </cofactor>
</comment>
<dbReference type="EMBL" id="JAPFFF010000012">
    <property type="protein sequence ID" value="KAK8876602.1"/>
    <property type="molecule type" value="Genomic_DNA"/>
</dbReference>
<keyword evidence="4" id="KW-0479">Metal-binding</keyword>
<dbReference type="Pfam" id="PF01433">
    <property type="entry name" value="Peptidase_M1"/>
    <property type="match status" value="1"/>
</dbReference>
<protein>
    <submittedName>
        <fullName evidence="10">Uncharacterized protein</fullName>
    </submittedName>
</protein>
<dbReference type="Pfam" id="PF17900">
    <property type="entry name" value="Peptidase_M1_N"/>
    <property type="match status" value="1"/>
</dbReference>
<keyword evidence="3" id="KW-0645">Protease</keyword>
<dbReference type="CDD" id="cd09601">
    <property type="entry name" value="M1_APN-Q_like"/>
    <property type="match status" value="1"/>
</dbReference>
<name>A0ABR2JG27_9EUKA</name>
<evidence type="ECO:0000259" key="8">
    <source>
        <dbReference type="Pfam" id="PF01433"/>
    </source>
</evidence>